<organism evidence="1 2">
    <name type="scientific">Aerococcus tenax</name>
    <dbReference type="NCBI Taxonomy" id="3078812"/>
    <lineage>
        <taxon>Bacteria</taxon>
        <taxon>Bacillati</taxon>
        <taxon>Bacillota</taxon>
        <taxon>Bacilli</taxon>
        <taxon>Lactobacillales</taxon>
        <taxon>Aerococcaceae</taxon>
        <taxon>Aerococcus</taxon>
    </lineage>
</organism>
<protein>
    <submittedName>
        <fullName evidence="1">Uncharacterized protein</fullName>
    </submittedName>
</protein>
<gene>
    <name evidence="1" type="ORF">F6I34_05640</name>
</gene>
<proteinExistence type="predicted"/>
<dbReference type="Proteomes" id="UP000326476">
    <property type="component" value="Unassembled WGS sequence"/>
</dbReference>
<accession>A0A329PJR5</accession>
<dbReference type="RefSeq" id="WP_111853334.1">
    <property type="nucleotide sequence ID" value="NZ_CP127382.2"/>
</dbReference>
<keyword evidence="2" id="KW-1185">Reference proteome</keyword>
<evidence type="ECO:0000313" key="1">
    <source>
        <dbReference type="EMBL" id="KAA9239979.1"/>
    </source>
</evidence>
<evidence type="ECO:0000313" key="2">
    <source>
        <dbReference type="Proteomes" id="UP000326476"/>
    </source>
</evidence>
<sequence>MQVQYSPQISGQTVDYTFYDNDKLKAVIDGKEQVFDLSTVEVGKAYQPIFPIMDAFRTEQGLILSLFKPITLEADESESFPKAFEPTTDGELAEKGIQLELLGPPPKTQLSELDRLRAENAMLKRRIDTHDAVMFELTGAIYGK</sequence>
<comment type="caution">
    <text evidence="1">The sequence shown here is derived from an EMBL/GenBank/DDBJ whole genome shotgun (WGS) entry which is preliminary data.</text>
</comment>
<reference evidence="2" key="1">
    <citation type="submission" date="2019-09" db="EMBL/GenBank/DDBJ databases">
        <title>Draft genome sequence assemblies of isolates from the urinary tract.</title>
        <authorList>
            <person name="Mores C.R."/>
            <person name="Putonti C."/>
            <person name="Wolfe A.J."/>
        </authorList>
    </citation>
    <scope>NUCLEOTIDE SEQUENCE [LARGE SCALE GENOMIC DNA]</scope>
    <source>
        <strain evidence="2">UMB8614</strain>
    </source>
</reference>
<dbReference type="AlphaFoldDB" id="A0A329PJR5"/>
<name>A0A329PJR5_9LACT</name>
<dbReference type="EMBL" id="VYVN01000012">
    <property type="protein sequence ID" value="KAA9239979.1"/>
    <property type="molecule type" value="Genomic_DNA"/>
</dbReference>